<dbReference type="EMBL" id="JAGMVJ010000015">
    <property type="protein sequence ID" value="KAH7081061.1"/>
    <property type="molecule type" value="Genomic_DNA"/>
</dbReference>
<gene>
    <name evidence="1" type="ORF">FB567DRAFT_532380</name>
</gene>
<organism evidence="1 2">
    <name type="scientific">Paraphoma chrysanthemicola</name>
    <dbReference type="NCBI Taxonomy" id="798071"/>
    <lineage>
        <taxon>Eukaryota</taxon>
        <taxon>Fungi</taxon>
        <taxon>Dikarya</taxon>
        <taxon>Ascomycota</taxon>
        <taxon>Pezizomycotina</taxon>
        <taxon>Dothideomycetes</taxon>
        <taxon>Pleosporomycetidae</taxon>
        <taxon>Pleosporales</taxon>
        <taxon>Pleosporineae</taxon>
        <taxon>Phaeosphaeriaceae</taxon>
        <taxon>Paraphoma</taxon>
    </lineage>
</organism>
<keyword evidence="2" id="KW-1185">Reference proteome</keyword>
<dbReference type="OrthoDB" id="3478523at2759"/>
<accession>A0A8K0VWM8</accession>
<comment type="caution">
    <text evidence="1">The sequence shown here is derived from an EMBL/GenBank/DDBJ whole genome shotgun (WGS) entry which is preliminary data.</text>
</comment>
<evidence type="ECO:0000313" key="1">
    <source>
        <dbReference type="EMBL" id="KAH7081061.1"/>
    </source>
</evidence>
<dbReference type="AlphaFoldDB" id="A0A8K0VWM8"/>
<protein>
    <submittedName>
        <fullName evidence="1">Uncharacterized protein</fullName>
    </submittedName>
</protein>
<name>A0A8K0VWM8_9PLEO</name>
<sequence length="388" mass="45363">MSKSARFERIARDLEKLPAELHEGVLVDLEFEQLIRLSLHAGPRLIWSLENSPSPWGKFFRGGMDEWQTFLKVNDQARRLCFKPPKSKEDRPEDFTRTGFLAFVHYRTLDWSSRGQPWWVPLPRELDREGLMRYWLERLTQLVVNSRLYRGGNYKYLIEPWPGVPEVEGAANLFNDVHTGAASIKVLAEFIEAYQQIRINRAQALATQLNRLADLYEAHPQHLKEPFAPQSPRTNEKHIANQMRCEARQIVRRAQNRWWGTRPCGVYRFNRPFLPLIPYDRSAEVYNQGKSKLRQAGTVTSEAIEEKSEAVSRDWPKWEMIDANGFPISYKQNPIGHIQWTKSQRMPFPHSEVQLRWLENIVDVIAWIEENVLDTLSQEGVRIATKTC</sequence>
<evidence type="ECO:0000313" key="2">
    <source>
        <dbReference type="Proteomes" id="UP000813461"/>
    </source>
</evidence>
<reference evidence="1" key="1">
    <citation type="journal article" date="2021" name="Nat. Commun.">
        <title>Genetic determinants of endophytism in the Arabidopsis root mycobiome.</title>
        <authorList>
            <person name="Mesny F."/>
            <person name="Miyauchi S."/>
            <person name="Thiergart T."/>
            <person name="Pickel B."/>
            <person name="Atanasova L."/>
            <person name="Karlsson M."/>
            <person name="Huettel B."/>
            <person name="Barry K.W."/>
            <person name="Haridas S."/>
            <person name="Chen C."/>
            <person name="Bauer D."/>
            <person name="Andreopoulos W."/>
            <person name="Pangilinan J."/>
            <person name="LaButti K."/>
            <person name="Riley R."/>
            <person name="Lipzen A."/>
            <person name="Clum A."/>
            <person name="Drula E."/>
            <person name="Henrissat B."/>
            <person name="Kohler A."/>
            <person name="Grigoriev I.V."/>
            <person name="Martin F.M."/>
            <person name="Hacquard S."/>
        </authorList>
    </citation>
    <scope>NUCLEOTIDE SEQUENCE</scope>
    <source>
        <strain evidence="1">MPI-SDFR-AT-0120</strain>
    </source>
</reference>
<dbReference type="Proteomes" id="UP000813461">
    <property type="component" value="Unassembled WGS sequence"/>
</dbReference>
<proteinExistence type="predicted"/>